<evidence type="ECO:0000256" key="4">
    <source>
        <dbReference type="ARBA" id="ARBA00022723"/>
    </source>
</evidence>
<name>A0A0U5G3H9_ASPCI</name>
<keyword evidence="7 9" id="KW-0503">Monooxygenase</keyword>
<dbReference type="SMR" id="A0A0U5G3H9"/>
<dbReference type="PANTHER" id="PTHR24305:SF157">
    <property type="entry name" value="N-ACETYLTRYPTOPHAN 6-HYDROXYLASE IVOC-RELATED"/>
    <property type="match status" value="1"/>
</dbReference>
<accession>A0A0U5G3H9</accession>
<keyword evidence="3 8" id="KW-0349">Heme</keyword>
<dbReference type="InterPro" id="IPR002403">
    <property type="entry name" value="Cyt_P450_E_grp-IV"/>
</dbReference>
<dbReference type="PANTHER" id="PTHR24305">
    <property type="entry name" value="CYTOCHROME P450"/>
    <property type="match status" value="1"/>
</dbReference>
<comment type="cofactor">
    <cofactor evidence="1 8">
        <name>heme</name>
        <dbReference type="ChEBI" id="CHEBI:30413"/>
    </cofactor>
</comment>
<evidence type="ECO:0000256" key="6">
    <source>
        <dbReference type="ARBA" id="ARBA00023004"/>
    </source>
</evidence>
<dbReference type="OrthoDB" id="3945418at2759"/>
<dbReference type="PRINTS" id="PR00465">
    <property type="entry name" value="EP450IV"/>
</dbReference>
<dbReference type="SUPFAM" id="SSF48264">
    <property type="entry name" value="Cytochrome P450"/>
    <property type="match status" value="1"/>
</dbReference>
<evidence type="ECO:0000256" key="7">
    <source>
        <dbReference type="ARBA" id="ARBA00023033"/>
    </source>
</evidence>
<keyword evidence="10" id="KW-1133">Transmembrane helix</keyword>
<dbReference type="Pfam" id="PF00067">
    <property type="entry name" value="p450"/>
    <property type="match status" value="1"/>
</dbReference>
<evidence type="ECO:0000256" key="3">
    <source>
        <dbReference type="ARBA" id="ARBA00022617"/>
    </source>
</evidence>
<dbReference type="InterPro" id="IPR050121">
    <property type="entry name" value="Cytochrome_P450_monoxygenase"/>
</dbReference>
<keyword evidence="4 8" id="KW-0479">Metal-binding</keyword>
<feature type="transmembrane region" description="Helical" evidence="10">
    <location>
        <begin position="41"/>
        <end position="63"/>
    </location>
</feature>
<dbReference type="EMBL" id="CDMC01000004">
    <property type="protein sequence ID" value="CEL04095.1"/>
    <property type="molecule type" value="Genomic_DNA"/>
</dbReference>
<evidence type="ECO:0000256" key="10">
    <source>
        <dbReference type="SAM" id="Phobius"/>
    </source>
</evidence>
<gene>
    <name evidence="11" type="ORF">ASPCAL05227</name>
</gene>
<dbReference type="GO" id="GO:0020037">
    <property type="term" value="F:heme binding"/>
    <property type="evidence" value="ECO:0007669"/>
    <property type="project" value="InterPro"/>
</dbReference>
<dbReference type="InterPro" id="IPR017972">
    <property type="entry name" value="Cyt_P450_CS"/>
</dbReference>
<dbReference type="GO" id="GO:0005506">
    <property type="term" value="F:iron ion binding"/>
    <property type="evidence" value="ECO:0007669"/>
    <property type="project" value="InterPro"/>
</dbReference>
<dbReference type="InterPro" id="IPR036396">
    <property type="entry name" value="Cyt_P450_sf"/>
</dbReference>
<evidence type="ECO:0000313" key="12">
    <source>
        <dbReference type="Proteomes" id="UP000054771"/>
    </source>
</evidence>
<evidence type="ECO:0008006" key="13">
    <source>
        <dbReference type="Google" id="ProtNLM"/>
    </source>
</evidence>
<dbReference type="InterPro" id="IPR001128">
    <property type="entry name" value="Cyt_P450"/>
</dbReference>
<dbReference type="PROSITE" id="PS00086">
    <property type="entry name" value="CYTOCHROME_P450"/>
    <property type="match status" value="1"/>
</dbReference>
<evidence type="ECO:0000256" key="1">
    <source>
        <dbReference type="ARBA" id="ARBA00001971"/>
    </source>
</evidence>
<dbReference type="STRING" id="454130.A0A0U5G3H9"/>
<dbReference type="OMA" id="SDVKQAH"/>
<feature type="binding site" description="axial binding residue" evidence="8">
    <location>
        <position position="486"/>
    </location>
    <ligand>
        <name>heme</name>
        <dbReference type="ChEBI" id="CHEBI:30413"/>
    </ligand>
    <ligandPart>
        <name>Fe</name>
        <dbReference type="ChEBI" id="CHEBI:18248"/>
    </ligandPart>
</feature>
<keyword evidence="10" id="KW-0812">Transmembrane</keyword>
<sequence>MEAYLPQASREALARLLPSQASTARLAEVQAYLTRDVAVRAGLAVAAIYMVYLSGLVIYRLYFSPLAKFPGPRIAAVTGYYELYYDVIHKGQYIFQIEKMHDKYGPIVRVNPFELSIRDSDYYDELYVMGNIRKTDRYEGFVSGVVDFEGSHLATIAHDLHRKRRKPLDVYFSRQGVTRVEPMVADLTARLVVDRLESFKGTGKVVRLDHAFTAFSGDVINRICVDKPSETYIDDDEFSPWWFDLFHIGAVSLPLFMGLPWLIHLIRLLPVGIVSTINSSAGSFNKFKIMCDEHLTEAKREKSYTSKTQPASGRLTLFRHLVDSDLPASELTDSRLSREAQVLIGSGTMTTAGTMGFLCYYIMSNPAIRQRLADELGPVMKDYPRTKPTWAELEKLPYFQAVIKEGLRLSYGTMHRRPRVSPTQPLLFKDWVIPAGVPVGMSAYFQHRDPNVYPRPMEFLPERWLGEVTPAMYKNYIPFSKGSRHCLGMNLAYCELNLIIAALFRPGAPKFDLYGTDESDVRPAHDLIVPMPRLDSLGVRVVYH</sequence>
<dbReference type="GO" id="GO:0044550">
    <property type="term" value="P:secondary metabolite biosynthetic process"/>
    <property type="evidence" value="ECO:0007669"/>
    <property type="project" value="UniProtKB-ARBA"/>
</dbReference>
<evidence type="ECO:0000313" key="11">
    <source>
        <dbReference type="EMBL" id="CEL04095.1"/>
    </source>
</evidence>
<keyword evidence="5 9" id="KW-0560">Oxidoreductase</keyword>
<keyword evidence="10" id="KW-0472">Membrane</keyword>
<organism evidence="11 12">
    <name type="scientific">Aspergillus calidoustus</name>
    <dbReference type="NCBI Taxonomy" id="454130"/>
    <lineage>
        <taxon>Eukaryota</taxon>
        <taxon>Fungi</taxon>
        <taxon>Dikarya</taxon>
        <taxon>Ascomycota</taxon>
        <taxon>Pezizomycotina</taxon>
        <taxon>Eurotiomycetes</taxon>
        <taxon>Eurotiomycetidae</taxon>
        <taxon>Eurotiales</taxon>
        <taxon>Aspergillaceae</taxon>
        <taxon>Aspergillus</taxon>
        <taxon>Aspergillus subgen. Nidulantes</taxon>
    </lineage>
</organism>
<reference evidence="12" key="1">
    <citation type="journal article" date="2016" name="Genome Announc.">
        <title>Draft genome sequences of fungus Aspergillus calidoustus.</title>
        <authorList>
            <person name="Horn F."/>
            <person name="Linde J."/>
            <person name="Mattern D.J."/>
            <person name="Walther G."/>
            <person name="Guthke R."/>
            <person name="Scherlach K."/>
            <person name="Martin K."/>
            <person name="Brakhage A.A."/>
            <person name="Petzke L."/>
            <person name="Valiante V."/>
        </authorList>
    </citation>
    <scope>NUCLEOTIDE SEQUENCE [LARGE SCALE GENOMIC DNA]</scope>
    <source>
        <strain evidence="12">SF006504</strain>
    </source>
</reference>
<dbReference type="Gene3D" id="1.10.630.10">
    <property type="entry name" value="Cytochrome P450"/>
    <property type="match status" value="1"/>
</dbReference>
<evidence type="ECO:0000256" key="9">
    <source>
        <dbReference type="RuleBase" id="RU000461"/>
    </source>
</evidence>
<protein>
    <recommendedName>
        <fullName evidence="13">Cytochrome P450</fullName>
    </recommendedName>
</protein>
<dbReference type="Proteomes" id="UP000054771">
    <property type="component" value="Unassembled WGS sequence"/>
</dbReference>
<dbReference type="CDD" id="cd11062">
    <property type="entry name" value="CYP58-like"/>
    <property type="match status" value="1"/>
</dbReference>
<evidence type="ECO:0000256" key="2">
    <source>
        <dbReference type="ARBA" id="ARBA00010617"/>
    </source>
</evidence>
<keyword evidence="12" id="KW-1185">Reference proteome</keyword>
<evidence type="ECO:0000256" key="8">
    <source>
        <dbReference type="PIRSR" id="PIRSR602403-1"/>
    </source>
</evidence>
<dbReference type="GO" id="GO:0016705">
    <property type="term" value="F:oxidoreductase activity, acting on paired donors, with incorporation or reduction of molecular oxygen"/>
    <property type="evidence" value="ECO:0007669"/>
    <property type="project" value="InterPro"/>
</dbReference>
<comment type="similarity">
    <text evidence="2 9">Belongs to the cytochrome P450 family.</text>
</comment>
<dbReference type="GO" id="GO:0004497">
    <property type="term" value="F:monooxygenase activity"/>
    <property type="evidence" value="ECO:0007669"/>
    <property type="project" value="UniProtKB-KW"/>
</dbReference>
<evidence type="ECO:0000256" key="5">
    <source>
        <dbReference type="ARBA" id="ARBA00023002"/>
    </source>
</evidence>
<dbReference type="PRINTS" id="PR00385">
    <property type="entry name" value="P450"/>
</dbReference>
<dbReference type="AlphaFoldDB" id="A0A0U5G3H9"/>
<proteinExistence type="inferred from homology"/>
<keyword evidence="6 8" id="KW-0408">Iron</keyword>